<dbReference type="RefSeq" id="WP_009946394.1">
    <property type="nucleotide sequence ID" value="NZ_BAAAGS010000031.1"/>
</dbReference>
<dbReference type="Gene3D" id="1.25.40.10">
    <property type="entry name" value="Tetratricopeptide repeat domain"/>
    <property type="match status" value="4"/>
</dbReference>
<evidence type="ECO:0000256" key="1">
    <source>
        <dbReference type="SAM" id="MobiDB-lite"/>
    </source>
</evidence>
<dbReference type="SUPFAM" id="SSF48452">
    <property type="entry name" value="TPR-like"/>
    <property type="match status" value="1"/>
</dbReference>
<evidence type="ECO:0000259" key="2">
    <source>
        <dbReference type="Pfam" id="PF12770"/>
    </source>
</evidence>
<name>A0ABP3NC44_SACER</name>
<protein>
    <submittedName>
        <fullName evidence="3">CHAT domain-containing protein</fullName>
    </submittedName>
</protein>
<organism evidence="3 4">
    <name type="scientific">Saccharopolyspora erythraea</name>
    <name type="common">Streptomyces erythraeus</name>
    <dbReference type="NCBI Taxonomy" id="1836"/>
    <lineage>
        <taxon>Bacteria</taxon>
        <taxon>Bacillati</taxon>
        <taxon>Actinomycetota</taxon>
        <taxon>Actinomycetes</taxon>
        <taxon>Pseudonocardiales</taxon>
        <taxon>Pseudonocardiaceae</taxon>
        <taxon>Saccharopolyspora</taxon>
    </lineage>
</organism>
<keyword evidence="4" id="KW-1185">Reference proteome</keyword>
<dbReference type="SUPFAM" id="SSF81901">
    <property type="entry name" value="HCP-like"/>
    <property type="match status" value="1"/>
</dbReference>
<evidence type="ECO:0000313" key="4">
    <source>
        <dbReference type="Proteomes" id="UP001500729"/>
    </source>
</evidence>
<proteinExistence type="predicted"/>
<evidence type="ECO:0000313" key="3">
    <source>
        <dbReference type="EMBL" id="GAA0540400.1"/>
    </source>
</evidence>
<dbReference type="InterPro" id="IPR019734">
    <property type="entry name" value="TPR_rpt"/>
</dbReference>
<reference evidence="4" key="1">
    <citation type="journal article" date="2019" name="Int. J. Syst. Evol. Microbiol.">
        <title>The Global Catalogue of Microorganisms (GCM) 10K type strain sequencing project: providing services to taxonomists for standard genome sequencing and annotation.</title>
        <authorList>
            <consortium name="The Broad Institute Genomics Platform"/>
            <consortium name="The Broad Institute Genome Sequencing Center for Infectious Disease"/>
            <person name="Wu L."/>
            <person name="Ma J."/>
        </authorList>
    </citation>
    <scope>NUCLEOTIDE SEQUENCE [LARGE SCALE GENOMIC DNA]</scope>
    <source>
        <strain evidence="4">JCM 10303</strain>
    </source>
</reference>
<dbReference type="EMBL" id="BAAAGS010000031">
    <property type="protein sequence ID" value="GAA0540400.1"/>
    <property type="molecule type" value="Genomic_DNA"/>
</dbReference>
<sequence>MFRVFRRRPATPAPEDAFEDLVRRVSARVTRFQRWRIRRAVLDERALREADQLWEAAQPDGAELPAGELPDTGQPDTGQLSPEALGRLAQACHVLGWLRFSRFEALADGARISELARCVDFLAGLAGTPAPIPRPLHKILGPAADPDAQAGLALDLLRAARSATDPPLLDVAILLLSAAVTATPPGHPQGDRRLDHLGLACHQRYRRDRAPEDLALAIEFGEQAVAATADDHPEKARQLSNLGTAYRDRHDSTDEPADLDRAIELGEQSLALTADDDPDRYAFLRNLGGAYRDRYESAEALADVERAIELGEEALALTPHDELAASLYNTGGSYLRRFERTGSRADIDRVIELGERALSAEPADDHARARSLALLDIAHRERFEHTGEITDLERSIEYAERALGLTPEDNRDHAIALDHLGLAYRKRFESTGALGDLSDAIAYGERAVGITSDSDPRKAGRQGNLSIAYQRRHGRLGDPADLDRAIELAESAAAAKAEGHPLRVEALSHLAVAHRTRYQRTGVLADLERAIELGERAVAGSPQDHIGVLITLGQLSVAYRELFERRGELSDLERAIETGERAAAMPEDNPRLAVPLANLGPAYQLRFGRTGSPADLERAIEVGERAVRLTPEDHAGSATCLANLGLGYGLRFGLTGARDDLERAIELGGRALAATSGDDPGAAARVSNLGRAYRSRFTLDGEPIGPEALHALADRAVNAGTASPSDQVEARYVVGSLATGMGEHELAVDLLDGAVRLLPSVPPRESGWADQEHRIGRYAGLVGQAVAAHCALGDATGAVRIAELGRGVLLAAQMDARTDLTELEQSHPELAARFRRLRDQLTTPHGAADDADRIEERRKSWEQHDALVARIRSTPGHGRFLLPPRLSDLRPATAGGAVLLVNAGRQRGDAVIVTATGDPVLVPLPDLTFADVNALADALLEATHDTGRLTGPLKKKRVLPEILAWLWDTVVAATLDALPPALPPADSGPRVWWMPTGLLGLFPLHAAGHPGRPGALDAVVSSYTPTLRTLARTRARLPTTKRRQLTVALEHTPGLHDLPGTAVEAAHLHAVHDGIAPLTDHHATKDRVLAAMSEATWAHFACHATADLAEPSRGGLRLHDDTLTLPEISRLRLEQAELAYLSACSTAHHGARHADESLHLASAFQLAGFRHVIASLWPLDDRVAAVAAHDLYRGLPGGGTADDAATALHHVTRGLREAHPDRPDLWAPLIHSGP</sequence>
<gene>
    <name evidence="3" type="ORF">GCM10009533_44350</name>
</gene>
<dbReference type="InterPro" id="IPR011990">
    <property type="entry name" value="TPR-like_helical_dom_sf"/>
</dbReference>
<accession>A0ABP3NC44</accession>
<feature type="domain" description="CHAT" evidence="2">
    <location>
        <begin position="962"/>
        <end position="1233"/>
    </location>
</feature>
<dbReference type="Pfam" id="PF13374">
    <property type="entry name" value="TPR_10"/>
    <property type="match status" value="1"/>
</dbReference>
<dbReference type="PANTHER" id="PTHR19959:SF119">
    <property type="entry name" value="FUNGAL LIPASE-LIKE DOMAIN-CONTAINING PROTEIN"/>
    <property type="match status" value="1"/>
</dbReference>
<dbReference type="Pfam" id="PF12770">
    <property type="entry name" value="CHAT"/>
    <property type="match status" value="1"/>
</dbReference>
<dbReference type="PANTHER" id="PTHR19959">
    <property type="entry name" value="KINESIN LIGHT CHAIN"/>
    <property type="match status" value="1"/>
</dbReference>
<feature type="region of interest" description="Disordered" evidence="1">
    <location>
        <begin position="57"/>
        <end position="80"/>
    </location>
</feature>
<dbReference type="InterPro" id="IPR024983">
    <property type="entry name" value="CHAT_dom"/>
</dbReference>
<comment type="caution">
    <text evidence="3">The sequence shown here is derived from an EMBL/GenBank/DDBJ whole genome shotgun (WGS) entry which is preliminary data.</text>
</comment>
<dbReference type="SMART" id="SM00028">
    <property type="entry name" value="TPR"/>
    <property type="match status" value="6"/>
</dbReference>
<dbReference type="Proteomes" id="UP001500729">
    <property type="component" value="Unassembled WGS sequence"/>
</dbReference>